<dbReference type="OMA" id="LMENVSW"/>
<gene>
    <name evidence="7" type="primary">AUGUSTUS-3.0.2_16251</name>
    <name evidence="7" type="ORF">TcasGA2_TC016251</name>
</gene>
<dbReference type="Proteomes" id="UP000007266">
    <property type="component" value="Unassembled WGS sequence"/>
</dbReference>
<dbReference type="AlphaFoldDB" id="A0A139WAE8"/>
<dbReference type="GO" id="GO:0052689">
    <property type="term" value="F:carboxylic ester hydrolase activity"/>
    <property type="evidence" value="ECO:0007669"/>
    <property type="project" value="UniProtKB-KW"/>
</dbReference>
<dbReference type="KEGG" id="tca:661445"/>
<evidence type="ECO:0000256" key="1">
    <source>
        <dbReference type="ARBA" id="ARBA00005964"/>
    </source>
</evidence>
<evidence type="ECO:0000313" key="7">
    <source>
        <dbReference type="EMBL" id="KYB24887.1"/>
    </source>
</evidence>
<dbReference type="EMBL" id="KQ971409">
    <property type="protein sequence ID" value="KYB24887.1"/>
    <property type="molecule type" value="Genomic_DNA"/>
</dbReference>
<organism evidence="7 8">
    <name type="scientific">Tribolium castaneum</name>
    <name type="common">Red flour beetle</name>
    <dbReference type="NCBI Taxonomy" id="7070"/>
    <lineage>
        <taxon>Eukaryota</taxon>
        <taxon>Metazoa</taxon>
        <taxon>Ecdysozoa</taxon>
        <taxon>Arthropoda</taxon>
        <taxon>Hexapoda</taxon>
        <taxon>Insecta</taxon>
        <taxon>Pterygota</taxon>
        <taxon>Neoptera</taxon>
        <taxon>Endopterygota</taxon>
        <taxon>Coleoptera</taxon>
        <taxon>Polyphaga</taxon>
        <taxon>Cucujiformia</taxon>
        <taxon>Tenebrionidae</taxon>
        <taxon>Tenebrionidae incertae sedis</taxon>
        <taxon>Tribolium</taxon>
    </lineage>
</organism>
<reference evidence="7 8" key="1">
    <citation type="journal article" date="2008" name="Nature">
        <title>The genome of the model beetle and pest Tribolium castaneum.</title>
        <authorList>
            <consortium name="Tribolium Genome Sequencing Consortium"/>
            <person name="Richards S."/>
            <person name="Gibbs R.A."/>
            <person name="Weinstock G.M."/>
            <person name="Brown S.J."/>
            <person name="Denell R."/>
            <person name="Beeman R.W."/>
            <person name="Gibbs R."/>
            <person name="Beeman R.W."/>
            <person name="Brown S.J."/>
            <person name="Bucher G."/>
            <person name="Friedrich M."/>
            <person name="Grimmelikhuijzen C.J."/>
            <person name="Klingler M."/>
            <person name="Lorenzen M."/>
            <person name="Richards S."/>
            <person name="Roth S."/>
            <person name="Schroder R."/>
            <person name="Tautz D."/>
            <person name="Zdobnov E.M."/>
            <person name="Muzny D."/>
            <person name="Gibbs R.A."/>
            <person name="Weinstock G.M."/>
            <person name="Attaway T."/>
            <person name="Bell S."/>
            <person name="Buhay C.J."/>
            <person name="Chandrabose M.N."/>
            <person name="Chavez D."/>
            <person name="Clerk-Blankenburg K.P."/>
            <person name="Cree A."/>
            <person name="Dao M."/>
            <person name="Davis C."/>
            <person name="Chacko J."/>
            <person name="Dinh H."/>
            <person name="Dugan-Rocha S."/>
            <person name="Fowler G."/>
            <person name="Garner T.T."/>
            <person name="Garnes J."/>
            <person name="Gnirke A."/>
            <person name="Hawes A."/>
            <person name="Hernandez J."/>
            <person name="Hines S."/>
            <person name="Holder M."/>
            <person name="Hume J."/>
            <person name="Jhangiani S.N."/>
            <person name="Joshi V."/>
            <person name="Khan Z.M."/>
            <person name="Jackson L."/>
            <person name="Kovar C."/>
            <person name="Kowis A."/>
            <person name="Lee S."/>
            <person name="Lewis L.R."/>
            <person name="Margolis J."/>
            <person name="Morgan M."/>
            <person name="Nazareth L.V."/>
            <person name="Nguyen N."/>
            <person name="Okwuonu G."/>
            <person name="Parker D."/>
            <person name="Richards S."/>
            <person name="Ruiz S.J."/>
            <person name="Santibanez J."/>
            <person name="Savard J."/>
            <person name="Scherer S.E."/>
            <person name="Schneider B."/>
            <person name="Sodergren E."/>
            <person name="Tautz D."/>
            <person name="Vattahil S."/>
            <person name="Villasana D."/>
            <person name="White C.S."/>
            <person name="Wright R."/>
            <person name="Park Y."/>
            <person name="Beeman R.W."/>
            <person name="Lord J."/>
            <person name="Oppert B."/>
            <person name="Lorenzen M."/>
            <person name="Brown S."/>
            <person name="Wang L."/>
            <person name="Savard J."/>
            <person name="Tautz D."/>
            <person name="Richards S."/>
            <person name="Weinstock G."/>
            <person name="Gibbs R.A."/>
            <person name="Liu Y."/>
            <person name="Worley K."/>
            <person name="Weinstock G."/>
            <person name="Elsik C.G."/>
            <person name="Reese J.T."/>
            <person name="Elhaik E."/>
            <person name="Landan G."/>
            <person name="Graur D."/>
            <person name="Arensburger P."/>
            <person name="Atkinson P."/>
            <person name="Beeman R.W."/>
            <person name="Beidler J."/>
            <person name="Brown S.J."/>
            <person name="Demuth J.P."/>
            <person name="Drury D.W."/>
            <person name="Du Y.Z."/>
            <person name="Fujiwara H."/>
            <person name="Lorenzen M."/>
            <person name="Maselli V."/>
            <person name="Osanai M."/>
            <person name="Park Y."/>
            <person name="Robertson H.M."/>
            <person name="Tu Z."/>
            <person name="Wang J.J."/>
            <person name="Wang S."/>
            <person name="Richards S."/>
            <person name="Song H."/>
            <person name="Zhang L."/>
            <person name="Sodergren E."/>
            <person name="Werner D."/>
            <person name="Stanke M."/>
            <person name="Morgenstern B."/>
            <person name="Solovyev V."/>
            <person name="Kosarev P."/>
            <person name="Brown G."/>
            <person name="Chen H.C."/>
            <person name="Ermolaeva O."/>
            <person name="Hlavina W."/>
            <person name="Kapustin Y."/>
            <person name="Kiryutin B."/>
            <person name="Kitts P."/>
            <person name="Maglott D."/>
            <person name="Pruitt K."/>
            <person name="Sapojnikov V."/>
            <person name="Souvorov A."/>
            <person name="Mackey A.J."/>
            <person name="Waterhouse R.M."/>
            <person name="Wyder S."/>
            <person name="Zdobnov E.M."/>
            <person name="Zdobnov E.M."/>
            <person name="Wyder S."/>
            <person name="Kriventseva E.V."/>
            <person name="Kadowaki T."/>
            <person name="Bork P."/>
            <person name="Aranda M."/>
            <person name="Bao R."/>
            <person name="Beermann A."/>
            <person name="Berns N."/>
            <person name="Bolognesi R."/>
            <person name="Bonneton F."/>
            <person name="Bopp D."/>
            <person name="Brown S.J."/>
            <person name="Bucher G."/>
            <person name="Butts T."/>
            <person name="Chaumot A."/>
            <person name="Denell R.E."/>
            <person name="Ferrier D.E."/>
            <person name="Friedrich M."/>
            <person name="Gordon C.M."/>
            <person name="Jindra M."/>
            <person name="Klingler M."/>
            <person name="Lan Q."/>
            <person name="Lattorff H.M."/>
            <person name="Laudet V."/>
            <person name="von Levetsow C."/>
            <person name="Liu Z."/>
            <person name="Lutz R."/>
            <person name="Lynch J.A."/>
            <person name="da Fonseca R.N."/>
            <person name="Posnien N."/>
            <person name="Reuter R."/>
            <person name="Roth S."/>
            <person name="Savard J."/>
            <person name="Schinko J.B."/>
            <person name="Schmitt C."/>
            <person name="Schoppmeier M."/>
            <person name="Schroder R."/>
            <person name="Shippy T.D."/>
            <person name="Simonnet F."/>
            <person name="Marques-Souza H."/>
            <person name="Tautz D."/>
            <person name="Tomoyasu Y."/>
            <person name="Trauner J."/>
            <person name="Van der Zee M."/>
            <person name="Vervoort M."/>
            <person name="Wittkopp N."/>
            <person name="Wimmer E.A."/>
            <person name="Yang X."/>
            <person name="Jones A.K."/>
            <person name="Sattelle D.B."/>
            <person name="Ebert P.R."/>
            <person name="Nelson D."/>
            <person name="Scott J.G."/>
            <person name="Beeman R.W."/>
            <person name="Muthukrishnan S."/>
            <person name="Kramer K.J."/>
            <person name="Arakane Y."/>
            <person name="Beeman R.W."/>
            <person name="Zhu Q."/>
            <person name="Hogenkamp D."/>
            <person name="Dixit R."/>
            <person name="Oppert B."/>
            <person name="Jiang H."/>
            <person name="Zou Z."/>
            <person name="Marshall J."/>
            <person name="Elpidina E."/>
            <person name="Vinokurov K."/>
            <person name="Oppert C."/>
            <person name="Zou Z."/>
            <person name="Evans J."/>
            <person name="Lu Z."/>
            <person name="Zhao P."/>
            <person name="Sumathipala N."/>
            <person name="Altincicek B."/>
            <person name="Vilcinskas A."/>
            <person name="Williams M."/>
            <person name="Hultmark D."/>
            <person name="Hetru C."/>
            <person name="Jiang H."/>
            <person name="Grimmelikhuijzen C.J."/>
            <person name="Hauser F."/>
            <person name="Cazzamali G."/>
            <person name="Williamson M."/>
            <person name="Park Y."/>
            <person name="Li B."/>
            <person name="Tanaka Y."/>
            <person name="Predel R."/>
            <person name="Neupert S."/>
            <person name="Schachtner J."/>
            <person name="Verleyen P."/>
            <person name="Raible F."/>
            <person name="Bork P."/>
            <person name="Friedrich M."/>
            <person name="Walden K.K."/>
            <person name="Robertson H.M."/>
            <person name="Angeli S."/>
            <person name="Foret S."/>
            <person name="Bucher G."/>
            <person name="Schuetz S."/>
            <person name="Maleszka R."/>
            <person name="Wimmer E.A."/>
            <person name="Beeman R.W."/>
            <person name="Lorenzen M."/>
            <person name="Tomoyasu Y."/>
            <person name="Miller S.C."/>
            <person name="Grossmann D."/>
            <person name="Bucher G."/>
        </authorList>
    </citation>
    <scope>NUCLEOTIDE SEQUENCE [LARGE SCALE GENOMIC DNA]</scope>
    <source>
        <strain evidence="7 8">Georgia GA2</strain>
    </source>
</reference>
<keyword evidence="5" id="KW-0732">Signal</keyword>
<evidence type="ECO:0000256" key="2">
    <source>
        <dbReference type="ARBA" id="ARBA00022487"/>
    </source>
</evidence>
<dbReference type="Gene3D" id="3.40.50.1820">
    <property type="entry name" value="alpha/beta hydrolase"/>
    <property type="match status" value="1"/>
</dbReference>
<dbReference type="InterPro" id="IPR002018">
    <property type="entry name" value="CarbesteraseB"/>
</dbReference>
<dbReference type="InParanoid" id="A0A139WAE8"/>
<feature type="domain" description="Carboxylesterase type B" evidence="6">
    <location>
        <begin position="20"/>
        <end position="537"/>
    </location>
</feature>
<evidence type="ECO:0000256" key="5">
    <source>
        <dbReference type="SAM" id="SignalP"/>
    </source>
</evidence>
<dbReference type="InterPro" id="IPR029058">
    <property type="entry name" value="AB_hydrolase_fold"/>
</dbReference>
<dbReference type="SUPFAM" id="SSF53474">
    <property type="entry name" value="alpha/beta-Hydrolases"/>
    <property type="match status" value="1"/>
</dbReference>
<evidence type="ECO:0000259" key="6">
    <source>
        <dbReference type="Pfam" id="PF00135"/>
    </source>
</evidence>
<evidence type="ECO:0000313" key="8">
    <source>
        <dbReference type="Proteomes" id="UP000007266"/>
    </source>
</evidence>
<dbReference type="Pfam" id="PF00135">
    <property type="entry name" value="COesterase"/>
    <property type="match status" value="1"/>
</dbReference>
<sequence>MKCIQLFVFFSLKIGVDLSDPLVELPNGLIRGQRIKTQNNEFYSFKKIPYAQPPIGTLRFQAPREPRNWDGVLDCTTMDVVCYQMFNKLENQSENCLFLNVYTPNLPEFVNESFPVMVYIHGGGFTEGMTQQYDPRLFVENGVVLVTFNYRLGPFGFLSTQDDTIPGNNGLKDQNMALKWVHKNIEFFSGDPQKVTLFGHSAGSASVGYHLLNLKSEDLFWAAICQSGSVLGPWAYQRQPRRQAFLTASFINETFLEQNDSKKLLEFLQNVEPGTIRSAAEMFYDFILNGTSDDFAATEGSSWAPTLEIKNEDSFISEKMFKLLKSGKFVKVPLMIGMTTEENLSMDHKNFDKNVEQYDISYKTLVPVDITGDEEKLNEIGRKIRDMYTGGKNFSKNIGDAIRFSSDNDMTRPIMKQAEIYSKFAPTYFYQFSYDGNFAGFSLTYPGTGSVAHAEELYYLFDFIHDIKSFPKEDQIVRNRLIKLWTNFAKFRNPTPTLMENVSWPQLKVEENDFPYLDIGANLTVKNFPKKEIYKKWSQIYESLGHDDFDTY</sequence>
<keyword evidence="4" id="KW-0325">Glycoprotein</keyword>
<reference evidence="7 8" key="2">
    <citation type="journal article" date="2010" name="Nucleic Acids Res.">
        <title>BeetleBase in 2010: revisions to provide comprehensive genomic information for Tribolium castaneum.</title>
        <authorList>
            <person name="Kim H.S."/>
            <person name="Murphy T."/>
            <person name="Xia J."/>
            <person name="Caragea D."/>
            <person name="Park Y."/>
            <person name="Beeman R.W."/>
            <person name="Lorenzen M.D."/>
            <person name="Butcher S."/>
            <person name="Manak J.R."/>
            <person name="Brown S.J."/>
        </authorList>
    </citation>
    <scope>NUCLEOTIDE SEQUENCE [LARGE SCALE GENOMIC DNA]</scope>
    <source>
        <strain evidence="7 8">Georgia GA2</strain>
    </source>
</reference>
<feature type="signal peptide" evidence="5">
    <location>
        <begin position="1"/>
        <end position="18"/>
    </location>
</feature>
<feature type="chain" id="PRO_5007299579" evidence="5">
    <location>
        <begin position="19"/>
        <end position="552"/>
    </location>
</feature>
<keyword evidence="8" id="KW-1185">Reference proteome</keyword>
<dbReference type="ESTHER" id="trica-a0a139wae8">
    <property type="family name" value="Carb_B_Arthropoda"/>
</dbReference>
<dbReference type="eggNOG" id="KOG1516">
    <property type="taxonomic scope" value="Eukaryota"/>
</dbReference>
<evidence type="ECO:0000256" key="3">
    <source>
        <dbReference type="ARBA" id="ARBA00022801"/>
    </source>
</evidence>
<dbReference type="OrthoDB" id="6846267at2759"/>
<dbReference type="FunFam" id="3.40.50.1820:FF:000155">
    <property type="entry name" value="Carboxylic ester hydrolase"/>
    <property type="match status" value="1"/>
</dbReference>
<evidence type="ECO:0000256" key="4">
    <source>
        <dbReference type="ARBA" id="ARBA00023180"/>
    </source>
</evidence>
<comment type="similarity">
    <text evidence="1">Belongs to the type-B carboxylesterase/lipase family.</text>
</comment>
<keyword evidence="3" id="KW-0378">Hydrolase</keyword>
<keyword evidence="2" id="KW-0719">Serine esterase</keyword>
<proteinExistence type="inferred from homology"/>
<dbReference type="PANTHER" id="PTHR43142">
    <property type="entry name" value="CARBOXYLIC ESTER HYDROLASE"/>
    <property type="match status" value="1"/>
</dbReference>
<dbReference type="STRING" id="7070.A0A139WAE8"/>
<dbReference type="PANTHER" id="PTHR43142:SF1">
    <property type="entry name" value="CARBOXYLIC ESTER HYDROLASE"/>
    <property type="match status" value="1"/>
</dbReference>
<protein>
    <submittedName>
        <fullName evidence="7">Esterase-6-like Protein</fullName>
    </submittedName>
</protein>
<name>A0A139WAE8_TRICA</name>
<accession>A0A139WAE8</accession>